<dbReference type="OrthoDB" id="10415253at2759"/>
<evidence type="ECO:0000313" key="1">
    <source>
        <dbReference type="EMBL" id="KAG5587865.1"/>
    </source>
</evidence>
<accession>A0A9J5XHP6</accession>
<reference evidence="1 2" key="1">
    <citation type="submission" date="2020-09" db="EMBL/GenBank/DDBJ databases">
        <title>De no assembly of potato wild relative species, Solanum commersonii.</title>
        <authorList>
            <person name="Cho K."/>
        </authorList>
    </citation>
    <scope>NUCLEOTIDE SEQUENCE [LARGE SCALE GENOMIC DNA]</scope>
    <source>
        <strain evidence="1">LZ3.2</strain>
        <tissue evidence="1">Leaf</tissue>
    </source>
</reference>
<comment type="caution">
    <text evidence="1">The sequence shown here is derived from an EMBL/GenBank/DDBJ whole genome shotgun (WGS) entry which is preliminary data.</text>
</comment>
<dbReference type="AlphaFoldDB" id="A0A9J5XHP6"/>
<protein>
    <submittedName>
        <fullName evidence="1">Uncharacterized protein</fullName>
    </submittedName>
</protein>
<dbReference type="Proteomes" id="UP000824120">
    <property type="component" value="Chromosome 9"/>
</dbReference>
<name>A0A9J5XHP6_SOLCO</name>
<organism evidence="1 2">
    <name type="scientific">Solanum commersonii</name>
    <name type="common">Commerson's wild potato</name>
    <name type="synonym">Commerson's nightshade</name>
    <dbReference type="NCBI Taxonomy" id="4109"/>
    <lineage>
        <taxon>Eukaryota</taxon>
        <taxon>Viridiplantae</taxon>
        <taxon>Streptophyta</taxon>
        <taxon>Embryophyta</taxon>
        <taxon>Tracheophyta</taxon>
        <taxon>Spermatophyta</taxon>
        <taxon>Magnoliopsida</taxon>
        <taxon>eudicotyledons</taxon>
        <taxon>Gunneridae</taxon>
        <taxon>Pentapetalae</taxon>
        <taxon>asterids</taxon>
        <taxon>lamiids</taxon>
        <taxon>Solanales</taxon>
        <taxon>Solanaceae</taxon>
        <taxon>Solanoideae</taxon>
        <taxon>Solaneae</taxon>
        <taxon>Solanum</taxon>
    </lineage>
</organism>
<sequence>MNFVAPGTTDETEIEVEAHSAVLNGWRKYLEGEWFLARDYWSVIGAQNQNQNTKLCLPEYKFGAQDTSILELSMKVKVNNIWTVERTTRE</sequence>
<gene>
    <name evidence="1" type="ORF">H5410_048299</name>
</gene>
<evidence type="ECO:0000313" key="2">
    <source>
        <dbReference type="Proteomes" id="UP000824120"/>
    </source>
</evidence>
<proteinExistence type="predicted"/>
<keyword evidence="2" id="KW-1185">Reference proteome</keyword>
<dbReference type="EMBL" id="JACXVP010000009">
    <property type="protein sequence ID" value="KAG5587865.1"/>
    <property type="molecule type" value="Genomic_DNA"/>
</dbReference>